<evidence type="ECO:0000256" key="1">
    <source>
        <dbReference type="SAM" id="Phobius"/>
    </source>
</evidence>
<dbReference type="Pfam" id="PF16496">
    <property type="entry name" value="SWIRM-assoc_2"/>
    <property type="match status" value="1"/>
</dbReference>
<evidence type="ECO:0000313" key="4">
    <source>
        <dbReference type="Proteomes" id="UP000261520"/>
    </source>
</evidence>
<reference evidence="3" key="2">
    <citation type="submission" date="2025-09" db="UniProtKB">
        <authorList>
            <consortium name="Ensembl"/>
        </authorList>
    </citation>
    <scope>IDENTIFICATION</scope>
</reference>
<accession>A0A3B4BLB0</accession>
<dbReference type="InterPro" id="IPR032450">
    <property type="entry name" value="SMARCC_N"/>
</dbReference>
<keyword evidence="4" id="KW-1185">Reference proteome</keyword>
<name>A0A3B4BLB0_9GOBI</name>
<dbReference type="Proteomes" id="UP000261520">
    <property type="component" value="Unplaced"/>
</dbReference>
<dbReference type="GO" id="GO:0048858">
    <property type="term" value="P:cell projection morphogenesis"/>
    <property type="evidence" value="ECO:0007669"/>
    <property type="project" value="TreeGrafter"/>
</dbReference>
<dbReference type="Ensembl" id="ENSPMGT00000031192.1">
    <property type="protein sequence ID" value="ENSPMGP00000029307.1"/>
    <property type="gene ID" value="ENSPMGG00000023574.1"/>
</dbReference>
<keyword evidence="1" id="KW-1133">Transmembrane helix</keyword>
<dbReference type="PROSITE" id="PS52032">
    <property type="entry name" value="MARR_BRCT_CHROMO"/>
    <property type="match status" value="1"/>
</dbReference>
<keyword evidence="1" id="KW-0472">Membrane</keyword>
<dbReference type="STRING" id="409849.ENSPMGP00000029307"/>
<feature type="transmembrane region" description="Helical" evidence="1">
    <location>
        <begin position="131"/>
        <end position="152"/>
    </location>
</feature>
<organism evidence="3 4">
    <name type="scientific">Periophthalmus magnuspinnatus</name>
    <dbReference type="NCBI Taxonomy" id="409849"/>
    <lineage>
        <taxon>Eukaryota</taxon>
        <taxon>Metazoa</taxon>
        <taxon>Chordata</taxon>
        <taxon>Craniata</taxon>
        <taxon>Vertebrata</taxon>
        <taxon>Euteleostomi</taxon>
        <taxon>Actinopterygii</taxon>
        <taxon>Neopterygii</taxon>
        <taxon>Teleostei</taxon>
        <taxon>Neoteleostei</taxon>
        <taxon>Acanthomorphata</taxon>
        <taxon>Gobiaria</taxon>
        <taxon>Gobiiformes</taxon>
        <taxon>Gobioidei</taxon>
        <taxon>Gobiidae</taxon>
        <taxon>Oxudercinae</taxon>
        <taxon>Periophthalmus</taxon>
    </lineage>
</organism>
<dbReference type="AlphaFoldDB" id="A0A3B4BLB0"/>
<reference evidence="3" key="1">
    <citation type="submission" date="2025-08" db="UniProtKB">
        <authorList>
            <consortium name="Ensembl"/>
        </authorList>
    </citation>
    <scope>IDENTIFICATION</scope>
</reference>
<feature type="domain" description="Chromo" evidence="2">
    <location>
        <begin position="24"/>
        <end position="158"/>
    </location>
</feature>
<dbReference type="PANTHER" id="PTHR15381:SF1">
    <property type="entry name" value="CHONDROITIN SULFATE PROTEOGLYCAN 5"/>
    <property type="match status" value="1"/>
</dbReference>
<proteinExistence type="predicted"/>
<evidence type="ECO:0000313" key="3">
    <source>
        <dbReference type="Ensembl" id="ENSPMGP00000029307.1"/>
    </source>
</evidence>
<dbReference type="InterPro" id="IPR049898">
    <property type="entry name" value="MARR_BRCT_CHROMO"/>
</dbReference>
<evidence type="ECO:0000259" key="2">
    <source>
        <dbReference type="PROSITE" id="PS52032"/>
    </source>
</evidence>
<dbReference type="PANTHER" id="PTHR15381">
    <property type="entry name" value="CHONDROITIN SULFATE PROTEOGLYCAN 5 -RELATED"/>
    <property type="match status" value="1"/>
</dbReference>
<dbReference type="GO" id="GO:0045202">
    <property type="term" value="C:synapse"/>
    <property type="evidence" value="ECO:0007669"/>
    <property type="project" value="TreeGrafter"/>
</dbReference>
<keyword evidence="1" id="KW-0812">Transmembrane</keyword>
<protein>
    <recommendedName>
        <fullName evidence="2">Chromo domain-containing protein</fullName>
    </recommendedName>
</protein>
<sequence length="158" mass="17885">MAASYTYAMERDHCEMCSCGRGHLRVGRISGSCPSACFWESPETLAQLEVVRQWIGKHYKKYVLVDSPSCQTLSMVTLQLLQFQEDVFGKQAANPALTKLPAQCFMDLRPGGGLCHILGIAYKFKMEQGWYVLKVIYCLFLVFLLHISMSYITLQAEV</sequence>